<evidence type="ECO:0008006" key="10">
    <source>
        <dbReference type="Google" id="ProtNLM"/>
    </source>
</evidence>
<comment type="similarity">
    <text evidence="2">Belongs to the DoxX family.</text>
</comment>
<feature type="transmembrane region" description="Helical" evidence="7">
    <location>
        <begin position="31"/>
        <end position="53"/>
    </location>
</feature>
<keyword evidence="3" id="KW-1003">Cell membrane</keyword>
<comment type="subcellular location">
    <subcellularLocation>
        <location evidence="1">Cell membrane</location>
        <topology evidence="1">Multi-pass membrane protein</topology>
    </subcellularLocation>
</comment>
<keyword evidence="9" id="KW-1185">Reference proteome</keyword>
<keyword evidence="5 7" id="KW-1133">Transmembrane helix</keyword>
<reference evidence="9" key="1">
    <citation type="submission" date="2018-05" db="EMBL/GenBank/DDBJ databases">
        <title>Azospirillum thermophila sp. nov., a novel isolated from hot spring.</title>
        <authorList>
            <person name="Zhao Z."/>
        </authorList>
    </citation>
    <scope>NUCLEOTIDE SEQUENCE [LARGE SCALE GENOMIC DNA]</scope>
    <source>
        <strain evidence="9">CFH 70021</strain>
    </source>
</reference>
<dbReference type="OrthoDB" id="5382961at2"/>
<gene>
    <name evidence="8" type="ORF">DEW08_10010</name>
</gene>
<dbReference type="InterPro" id="IPR032808">
    <property type="entry name" value="DoxX"/>
</dbReference>
<proteinExistence type="inferred from homology"/>
<evidence type="ECO:0000256" key="5">
    <source>
        <dbReference type="ARBA" id="ARBA00022989"/>
    </source>
</evidence>
<evidence type="ECO:0000256" key="1">
    <source>
        <dbReference type="ARBA" id="ARBA00004651"/>
    </source>
</evidence>
<organism evidence="8 9">
    <name type="scientific">Azospirillum thermophilum</name>
    <dbReference type="NCBI Taxonomy" id="2202148"/>
    <lineage>
        <taxon>Bacteria</taxon>
        <taxon>Pseudomonadati</taxon>
        <taxon>Pseudomonadota</taxon>
        <taxon>Alphaproteobacteria</taxon>
        <taxon>Rhodospirillales</taxon>
        <taxon>Azospirillaceae</taxon>
        <taxon>Azospirillum</taxon>
    </lineage>
</organism>
<dbReference type="InterPro" id="IPR051907">
    <property type="entry name" value="DoxX-like_oxidoreductase"/>
</dbReference>
<evidence type="ECO:0000313" key="9">
    <source>
        <dbReference type="Proteomes" id="UP000245629"/>
    </source>
</evidence>
<evidence type="ECO:0000256" key="3">
    <source>
        <dbReference type="ARBA" id="ARBA00022475"/>
    </source>
</evidence>
<evidence type="ECO:0000256" key="7">
    <source>
        <dbReference type="SAM" id="Phobius"/>
    </source>
</evidence>
<feature type="transmembrane region" description="Helical" evidence="7">
    <location>
        <begin position="65"/>
        <end position="87"/>
    </location>
</feature>
<sequence>MRITIMTISIDTATAGKDATVDSRTAPYAAFLLRVSLGVLFLAHGLLLKVLTFGVAGTVGFFESIGYPGVFAYLVILGEIGGGLLLIAGLYTRWIALALLPIMIGATLQHTGNGWLFTAANGGWEFPVFWTVALLVQALLGNGAFALKLPVPEAAGRHSAA</sequence>
<dbReference type="PANTHER" id="PTHR33452">
    <property type="entry name" value="OXIDOREDUCTASE CATD-RELATED"/>
    <property type="match status" value="1"/>
</dbReference>
<evidence type="ECO:0000256" key="4">
    <source>
        <dbReference type="ARBA" id="ARBA00022692"/>
    </source>
</evidence>
<dbReference type="Pfam" id="PF07681">
    <property type="entry name" value="DoxX"/>
    <property type="match status" value="1"/>
</dbReference>
<accession>A0A2S2CPZ8</accession>
<evidence type="ECO:0000256" key="6">
    <source>
        <dbReference type="ARBA" id="ARBA00023136"/>
    </source>
</evidence>
<keyword evidence="6 7" id="KW-0472">Membrane</keyword>
<dbReference type="EMBL" id="CP029353">
    <property type="protein sequence ID" value="AWK86529.1"/>
    <property type="molecule type" value="Genomic_DNA"/>
</dbReference>
<keyword evidence="4 7" id="KW-0812">Transmembrane</keyword>
<evidence type="ECO:0000256" key="2">
    <source>
        <dbReference type="ARBA" id="ARBA00006679"/>
    </source>
</evidence>
<dbReference type="PANTHER" id="PTHR33452:SF1">
    <property type="entry name" value="INNER MEMBRANE PROTEIN YPHA-RELATED"/>
    <property type="match status" value="1"/>
</dbReference>
<dbReference type="Proteomes" id="UP000245629">
    <property type="component" value="Chromosome 2"/>
</dbReference>
<evidence type="ECO:0000313" key="8">
    <source>
        <dbReference type="EMBL" id="AWK86529.1"/>
    </source>
</evidence>
<feature type="transmembrane region" description="Helical" evidence="7">
    <location>
        <begin position="128"/>
        <end position="147"/>
    </location>
</feature>
<dbReference type="GO" id="GO:0005886">
    <property type="term" value="C:plasma membrane"/>
    <property type="evidence" value="ECO:0007669"/>
    <property type="project" value="UniProtKB-SubCell"/>
</dbReference>
<dbReference type="KEGG" id="azz:DEW08_10010"/>
<name>A0A2S2CPZ8_9PROT</name>
<feature type="transmembrane region" description="Helical" evidence="7">
    <location>
        <begin position="94"/>
        <end position="116"/>
    </location>
</feature>
<protein>
    <recommendedName>
        <fullName evidence="10">DoxX family protein</fullName>
    </recommendedName>
</protein>
<dbReference type="AlphaFoldDB" id="A0A2S2CPZ8"/>